<dbReference type="InterPro" id="IPR036837">
    <property type="entry name" value="Cation_efflux_CTD_sf"/>
</dbReference>
<dbReference type="Gene3D" id="3.30.70.1350">
    <property type="entry name" value="Cation efflux protein, cytoplasmic domain"/>
    <property type="match status" value="1"/>
</dbReference>
<evidence type="ECO:0000313" key="12">
    <source>
        <dbReference type="Proteomes" id="UP000254569"/>
    </source>
</evidence>
<gene>
    <name evidence="11" type="primary">fieF</name>
    <name evidence="11" type="ORF">NCTC13296_03174</name>
</gene>
<feature type="signal peptide" evidence="8">
    <location>
        <begin position="1"/>
        <end position="21"/>
    </location>
</feature>
<dbReference type="InterPro" id="IPR027470">
    <property type="entry name" value="Cation_efflux_CTD"/>
</dbReference>
<evidence type="ECO:0000256" key="4">
    <source>
        <dbReference type="ARBA" id="ARBA00022692"/>
    </source>
</evidence>
<reference evidence="11 12" key="1">
    <citation type="submission" date="2018-06" db="EMBL/GenBank/DDBJ databases">
        <authorList>
            <consortium name="Pathogen Informatics"/>
            <person name="Doyle S."/>
        </authorList>
    </citation>
    <scope>NUCLEOTIDE SEQUENCE [LARGE SCALE GENOMIC DNA]</scope>
    <source>
        <strain evidence="11 12">NCTC13296</strain>
    </source>
</reference>
<dbReference type="InterPro" id="IPR002524">
    <property type="entry name" value="Cation_efflux"/>
</dbReference>
<proteinExistence type="inferred from homology"/>
<dbReference type="GO" id="GO:0006882">
    <property type="term" value="P:intracellular zinc ion homeostasis"/>
    <property type="evidence" value="ECO:0007669"/>
    <property type="project" value="TreeGrafter"/>
</dbReference>
<dbReference type="GO" id="GO:0015086">
    <property type="term" value="F:cadmium ion transmembrane transporter activity"/>
    <property type="evidence" value="ECO:0007669"/>
    <property type="project" value="TreeGrafter"/>
</dbReference>
<dbReference type="SUPFAM" id="SSF161111">
    <property type="entry name" value="Cation efflux protein transmembrane domain-like"/>
    <property type="match status" value="1"/>
</dbReference>
<dbReference type="NCBIfam" id="TIGR01297">
    <property type="entry name" value="CDF"/>
    <property type="match status" value="1"/>
</dbReference>
<organism evidence="11 12">
    <name type="scientific">Rhodococcus gordoniae</name>
    <dbReference type="NCBI Taxonomy" id="223392"/>
    <lineage>
        <taxon>Bacteria</taxon>
        <taxon>Bacillati</taxon>
        <taxon>Actinomycetota</taxon>
        <taxon>Actinomycetes</taxon>
        <taxon>Mycobacteriales</taxon>
        <taxon>Nocardiaceae</taxon>
        <taxon>Rhodococcus</taxon>
    </lineage>
</organism>
<dbReference type="GO" id="GO:0015341">
    <property type="term" value="F:zinc efflux antiporter activity"/>
    <property type="evidence" value="ECO:0007669"/>
    <property type="project" value="TreeGrafter"/>
</dbReference>
<keyword evidence="3" id="KW-0813">Transport</keyword>
<comment type="subcellular location">
    <subcellularLocation>
        <location evidence="1">Membrane</location>
        <topology evidence="1">Multi-pass membrane protein</topology>
    </subcellularLocation>
</comment>
<feature type="transmembrane region" description="Helical" evidence="7">
    <location>
        <begin position="173"/>
        <end position="190"/>
    </location>
</feature>
<dbReference type="GO" id="GO:0005886">
    <property type="term" value="C:plasma membrane"/>
    <property type="evidence" value="ECO:0007669"/>
    <property type="project" value="TreeGrafter"/>
</dbReference>
<keyword evidence="5 7" id="KW-1133">Transmembrane helix</keyword>
<dbReference type="GO" id="GO:0015093">
    <property type="term" value="F:ferrous iron transmembrane transporter activity"/>
    <property type="evidence" value="ECO:0007669"/>
    <property type="project" value="TreeGrafter"/>
</dbReference>
<keyword evidence="12" id="KW-1185">Reference proteome</keyword>
<dbReference type="SUPFAM" id="SSF160240">
    <property type="entry name" value="Cation efflux protein cytoplasmic domain-like"/>
    <property type="match status" value="1"/>
</dbReference>
<feature type="domain" description="Cation efflux protein transmembrane" evidence="9">
    <location>
        <begin position="5"/>
        <end position="195"/>
    </location>
</feature>
<evidence type="ECO:0000256" key="3">
    <source>
        <dbReference type="ARBA" id="ARBA00022448"/>
    </source>
</evidence>
<feature type="transmembrane region" description="Helical" evidence="7">
    <location>
        <begin position="148"/>
        <end position="167"/>
    </location>
</feature>
<dbReference type="AlphaFoldDB" id="A0A379M460"/>
<dbReference type="InterPro" id="IPR050291">
    <property type="entry name" value="CDF_Transporter"/>
</dbReference>
<dbReference type="Pfam" id="PF16916">
    <property type="entry name" value="ZT_dimer"/>
    <property type="match status" value="1"/>
</dbReference>
<dbReference type="InterPro" id="IPR058533">
    <property type="entry name" value="Cation_efflux_TM"/>
</dbReference>
<feature type="transmembrane region" description="Helical" evidence="7">
    <location>
        <begin position="105"/>
        <end position="127"/>
    </location>
</feature>
<evidence type="ECO:0000256" key="5">
    <source>
        <dbReference type="ARBA" id="ARBA00022989"/>
    </source>
</evidence>
<evidence type="ECO:0000256" key="7">
    <source>
        <dbReference type="SAM" id="Phobius"/>
    </source>
</evidence>
<keyword evidence="4 7" id="KW-0812">Transmembrane</keyword>
<dbReference type="InterPro" id="IPR027469">
    <property type="entry name" value="Cation_efflux_TMD_sf"/>
</dbReference>
<evidence type="ECO:0000259" key="9">
    <source>
        <dbReference type="Pfam" id="PF01545"/>
    </source>
</evidence>
<dbReference type="RefSeq" id="WP_172506136.1">
    <property type="nucleotide sequence ID" value="NZ_CP101467.1"/>
</dbReference>
<keyword evidence="6 7" id="KW-0472">Membrane</keyword>
<evidence type="ECO:0000256" key="1">
    <source>
        <dbReference type="ARBA" id="ARBA00004141"/>
    </source>
</evidence>
<evidence type="ECO:0000256" key="8">
    <source>
        <dbReference type="SAM" id="SignalP"/>
    </source>
</evidence>
<protein>
    <submittedName>
        <fullName evidence="11">Putative CDF family transporter</fullName>
    </submittedName>
</protein>
<dbReference type="Proteomes" id="UP000254569">
    <property type="component" value="Unassembled WGS sequence"/>
</dbReference>
<dbReference type="Gene3D" id="1.20.1510.10">
    <property type="entry name" value="Cation efflux protein transmembrane domain"/>
    <property type="match status" value="1"/>
</dbReference>
<keyword evidence="8" id="KW-0732">Signal</keyword>
<dbReference type="Pfam" id="PF01545">
    <property type="entry name" value="Cation_efflux"/>
    <property type="match status" value="1"/>
</dbReference>
<feature type="chain" id="PRO_5017044655" evidence="8">
    <location>
        <begin position="22"/>
        <end position="296"/>
    </location>
</feature>
<evidence type="ECO:0000259" key="10">
    <source>
        <dbReference type="Pfam" id="PF16916"/>
    </source>
</evidence>
<name>A0A379M460_9NOCA</name>
<evidence type="ECO:0000256" key="2">
    <source>
        <dbReference type="ARBA" id="ARBA00008114"/>
    </source>
</evidence>
<evidence type="ECO:0000313" key="11">
    <source>
        <dbReference type="EMBL" id="SUE16298.1"/>
    </source>
</evidence>
<accession>A0A379M460</accession>
<sequence length="296" mass="31237">MRFMLLSVATALATMLLKASAAWITGSVGLLSDALESGVNLVAALVGLAALRLAAKPADENHDFGHGKAEYLSAAVEGTMVFAAATAILWTSVERLISPQPVTEVGIGLVLSAASSALNLVVGLLLIRQGRAHRSITLVADGKHLLTDVWTSAGVLVGVALVALSGWDVLDPIVAILVALNILRIGFGLVRQAVVGMLDTVLPPEDVTAVNAVLDRYREPGRVTILPPRTRESGRQRFVYLTVRVPGEWTVRAGHDLLDRIEADLAEALPGIVVFSHLEPTRAPVEPGRPGGITRT</sequence>
<dbReference type="PANTHER" id="PTHR43840:SF15">
    <property type="entry name" value="MITOCHONDRIAL METAL TRANSPORTER 1-RELATED"/>
    <property type="match status" value="1"/>
</dbReference>
<evidence type="ECO:0000256" key="6">
    <source>
        <dbReference type="ARBA" id="ARBA00023136"/>
    </source>
</evidence>
<feature type="transmembrane region" description="Helical" evidence="7">
    <location>
        <begin position="71"/>
        <end position="93"/>
    </location>
</feature>
<dbReference type="EMBL" id="UGVI01000001">
    <property type="protein sequence ID" value="SUE16298.1"/>
    <property type="molecule type" value="Genomic_DNA"/>
</dbReference>
<dbReference type="PANTHER" id="PTHR43840">
    <property type="entry name" value="MITOCHONDRIAL METAL TRANSPORTER 1-RELATED"/>
    <property type="match status" value="1"/>
</dbReference>
<comment type="similarity">
    <text evidence="2">Belongs to the cation diffusion facilitator (CDF) transporter (TC 2.A.4) family.</text>
</comment>
<feature type="domain" description="Cation efflux protein cytoplasmic" evidence="10">
    <location>
        <begin position="202"/>
        <end position="280"/>
    </location>
</feature>